<feature type="domain" description="Myosin motor" evidence="9">
    <location>
        <begin position="1"/>
        <end position="689"/>
    </location>
</feature>
<dbReference type="Gene3D" id="1.10.10.820">
    <property type="match status" value="1"/>
</dbReference>
<evidence type="ECO:0000259" key="9">
    <source>
        <dbReference type="PROSITE" id="PS51456"/>
    </source>
</evidence>
<protein>
    <submittedName>
        <fullName evidence="10">Myosin</fullName>
    </submittedName>
</protein>
<dbReference type="InterPro" id="IPR001609">
    <property type="entry name" value="Myosin_head_motor_dom-like"/>
</dbReference>
<keyword evidence="1 6" id="KW-0547">Nucleotide-binding</keyword>
<feature type="region of interest" description="Actin-binding" evidence="6">
    <location>
        <begin position="569"/>
        <end position="591"/>
    </location>
</feature>
<evidence type="ECO:0000256" key="8">
    <source>
        <dbReference type="SAM" id="MobiDB-lite"/>
    </source>
</evidence>
<evidence type="ECO:0000256" key="1">
    <source>
        <dbReference type="ARBA" id="ARBA00022741"/>
    </source>
</evidence>
<dbReference type="InterPro" id="IPR036961">
    <property type="entry name" value="Kinesin_motor_dom_sf"/>
</dbReference>
<evidence type="ECO:0000313" key="11">
    <source>
        <dbReference type="Proteomes" id="UP001363151"/>
    </source>
</evidence>
<evidence type="ECO:0000256" key="7">
    <source>
        <dbReference type="SAM" id="Coils"/>
    </source>
</evidence>
<dbReference type="PRINTS" id="PR00193">
    <property type="entry name" value="MYOSINHEAVY"/>
</dbReference>
<feature type="region of interest" description="Disordered" evidence="8">
    <location>
        <begin position="873"/>
        <end position="914"/>
    </location>
</feature>
<organism evidence="10 11">
    <name type="scientific">Aureococcus anophagefferens</name>
    <name type="common">Harmful bloom alga</name>
    <dbReference type="NCBI Taxonomy" id="44056"/>
    <lineage>
        <taxon>Eukaryota</taxon>
        <taxon>Sar</taxon>
        <taxon>Stramenopiles</taxon>
        <taxon>Ochrophyta</taxon>
        <taxon>Pelagophyceae</taxon>
        <taxon>Pelagomonadales</taxon>
        <taxon>Pelagomonadaceae</taxon>
        <taxon>Aureococcus</taxon>
    </lineage>
</organism>
<keyword evidence="2 6" id="KW-0067">ATP-binding</keyword>
<keyword evidence="3 6" id="KW-0518">Myosin</keyword>
<feature type="region of interest" description="Disordered" evidence="8">
    <location>
        <begin position="771"/>
        <end position="798"/>
    </location>
</feature>
<feature type="region of interest" description="Disordered" evidence="8">
    <location>
        <begin position="940"/>
        <end position="967"/>
    </location>
</feature>
<reference evidence="10 11" key="1">
    <citation type="submission" date="2024-03" db="EMBL/GenBank/DDBJ databases">
        <title>Aureococcus anophagefferens CCMP1851 and Kratosvirus quantuckense: Draft genome of a second virus-susceptible host strain in the model system.</title>
        <authorList>
            <person name="Chase E."/>
            <person name="Truchon A.R."/>
            <person name="Schepens W."/>
            <person name="Wilhelm S.W."/>
        </authorList>
    </citation>
    <scope>NUCLEOTIDE SEQUENCE [LARGE SCALE GENOMIC DNA]</scope>
    <source>
        <strain evidence="10 11">CCMP1851</strain>
    </source>
</reference>
<comment type="caution">
    <text evidence="10">The sequence shown here is derived from an EMBL/GenBank/DDBJ whole genome shotgun (WGS) entry which is preliminary data.</text>
</comment>
<dbReference type="InterPro" id="IPR025659">
    <property type="entry name" value="Tubby-like_C"/>
</dbReference>
<dbReference type="SUPFAM" id="SSF52540">
    <property type="entry name" value="P-loop containing nucleoside triphosphate hydrolases"/>
    <property type="match status" value="1"/>
</dbReference>
<gene>
    <name evidence="10" type="ORF">SO694_00074060</name>
</gene>
<evidence type="ECO:0000256" key="2">
    <source>
        <dbReference type="ARBA" id="ARBA00022840"/>
    </source>
</evidence>
<name>A0ABR1FHF9_AURAN</name>
<dbReference type="Pfam" id="PF01167">
    <property type="entry name" value="Tub"/>
    <property type="match status" value="1"/>
</dbReference>
<proteinExistence type="inferred from homology"/>
<dbReference type="Gene3D" id="1.20.5.4820">
    <property type="match status" value="1"/>
</dbReference>
<keyword evidence="7" id="KW-0175">Coiled coil</keyword>
<feature type="compositionally biased region" description="Acidic residues" evidence="8">
    <location>
        <begin position="886"/>
        <end position="909"/>
    </location>
</feature>
<dbReference type="Gene3D" id="1.20.58.530">
    <property type="match status" value="1"/>
</dbReference>
<dbReference type="Proteomes" id="UP001363151">
    <property type="component" value="Unassembled WGS sequence"/>
</dbReference>
<dbReference type="SMART" id="SM00242">
    <property type="entry name" value="MYSc"/>
    <property type="match status" value="1"/>
</dbReference>
<dbReference type="Gene3D" id="3.40.850.10">
    <property type="entry name" value="Kinesin motor domain"/>
    <property type="match status" value="1"/>
</dbReference>
<dbReference type="InterPro" id="IPR000007">
    <property type="entry name" value="Tubby_C"/>
</dbReference>
<keyword evidence="5 6" id="KW-0009">Actin-binding</keyword>
<dbReference type="Gene3D" id="1.20.120.720">
    <property type="entry name" value="Myosin VI head, motor domain, U50 subdomain"/>
    <property type="match status" value="1"/>
</dbReference>
<accession>A0ABR1FHF9</accession>
<evidence type="ECO:0000256" key="5">
    <source>
        <dbReference type="ARBA" id="ARBA00023203"/>
    </source>
</evidence>
<evidence type="ECO:0000313" key="10">
    <source>
        <dbReference type="EMBL" id="KAK7230872.1"/>
    </source>
</evidence>
<sequence length="1105" mass="116967">MLRNLEVNPLKPIAPPAFEKFVDAPWDPNLPHPYMLAELAYQRLAGGRAPDQSIVVSGESGAGKTETSKIVVHYLTRRGSGGREPAGAADLASRIIAVSPVLEAFGNASTHRNHNSSRFGRFVKLLMTPRGDGEAADLVLSGGELETYLLEKSRVVRQGHGERNFHAFHMLLESRPGGRLAPAAGLLKGDDHRHRCMPPANARRSETSGDDKSVPVFPDVARALTAVGLDKASAEDAWAVLGAIVALADGDVGATEDAASKEKVAAVDASAQSAVGRAAQLLGVGAAQVGDMLEKRTVQTREEALTVRRSPEDAMTARDAACRWLYGALFDALVAQCNTALHDEGSGVTRGNRFVGILDIFGFETLEVNGLETLLINYANESLQQLFCDAVFAAELDLYEAEGIFSEEDKQKLAPPDSRATLEFLAGKGPPPGLLRLLDAQCATGGTTSAAGAEGGDARDGTFLNEVSRVHKGNAALGATRAQDRRFMFHVVHYAGAAGYTVIRGDGGDGWVVTNLDAIPEGVTQACAGSSIALVAKLAATAAVEDPNANKRRSMSKPKTVCARFTASMAALTATLRATDCGFCRCIKPTPRMVRDVFDGAYVAEQLRALGLVAATEVLRVGLPHRVEYASLLDTLPATAKAALAGESHEIVVSCTLSAFDVPADDYRLGKTRVFFPASALRRINDVLAFDPASDPARAAQIEQRLKDAKAAAKLAREAAAEAVAAVAAADAALADAKACVDAIPSDLASSDVGADASKALAAATAARAPRRARGVAPRGGARDAADGQPNAPPAKDAADLAAAAAGDAEVAATDADIAAADAKAKAAAIGGVQIAEQDAAEARRLAAEAKAETDARRLSDLADKAERDKLAALAFEASPPRARGDDDDDDDEDDESEEEEEEDDDDVDVSPQKRVSTEWVVQHLKRFRRWFVLERVAEDGTPFPNCPPPPPPRPSRRLPPSCPRRGRRTRLRDMAYMGVEVPPLDPAPRTRGRACLLRAVVKRKKGALMSSQMFELSLSSAPDNTILAAKRVEARAASADFRGRGKVASVKNFQLIVASDHESFNREEIVLQFCKVAANRFHLDFAPPFTPATAFALAVSTCLT</sequence>
<evidence type="ECO:0000256" key="6">
    <source>
        <dbReference type="PROSITE-ProRule" id="PRU00782"/>
    </source>
</evidence>
<dbReference type="SUPFAM" id="SSF54518">
    <property type="entry name" value="Tubby C-terminal domain-like"/>
    <property type="match status" value="1"/>
</dbReference>
<feature type="coiled-coil region" evidence="7">
    <location>
        <begin position="833"/>
        <end position="869"/>
    </location>
</feature>
<dbReference type="PANTHER" id="PTHR13140">
    <property type="entry name" value="MYOSIN"/>
    <property type="match status" value="1"/>
</dbReference>
<evidence type="ECO:0000256" key="4">
    <source>
        <dbReference type="ARBA" id="ARBA00023175"/>
    </source>
</evidence>
<comment type="similarity">
    <text evidence="6">Belongs to the TRAFAC class myosin-kinesin ATPase superfamily. Myosin family.</text>
</comment>
<evidence type="ECO:0000256" key="3">
    <source>
        <dbReference type="ARBA" id="ARBA00023123"/>
    </source>
</evidence>
<feature type="compositionally biased region" description="Low complexity" evidence="8">
    <location>
        <begin position="787"/>
        <end position="798"/>
    </location>
</feature>
<dbReference type="Pfam" id="PF00063">
    <property type="entry name" value="Myosin_head"/>
    <property type="match status" value="1"/>
</dbReference>
<feature type="compositionally biased region" description="Pro residues" evidence="8">
    <location>
        <begin position="945"/>
        <end position="954"/>
    </location>
</feature>
<dbReference type="PANTHER" id="PTHR13140:SF845">
    <property type="entry name" value="MYOSIN-LIKE PROTEIN"/>
    <property type="match status" value="1"/>
</dbReference>
<dbReference type="EMBL" id="JBBJCI010000422">
    <property type="protein sequence ID" value="KAK7230872.1"/>
    <property type="molecule type" value="Genomic_DNA"/>
</dbReference>
<dbReference type="PROSITE" id="PS51456">
    <property type="entry name" value="MYOSIN_MOTOR"/>
    <property type="match status" value="1"/>
</dbReference>
<keyword evidence="4 6" id="KW-0505">Motor protein</keyword>
<feature type="binding site" evidence="6">
    <location>
        <begin position="58"/>
        <end position="65"/>
    </location>
    <ligand>
        <name>ATP</name>
        <dbReference type="ChEBI" id="CHEBI:30616"/>
    </ligand>
</feature>
<dbReference type="Gene3D" id="3.20.90.10">
    <property type="entry name" value="Tubby Protein, Chain A"/>
    <property type="match status" value="1"/>
</dbReference>
<keyword evidence="11" id="KW-1185">Reference proteome</keyword>
<dbReference type="InterPro" id="IPR027417">
    <property type="entry name" value="P-loop_NTPase"/>
</dbReference>